<sequence>MITLEVLRNFLKTGDSSKLLESARSLFDNDDMRERLRLDLPFFEQELSDSQHLGEGIIRADRGVGYNLGNIDLSSLLITEKEELERKLRELIATNQTLKYDRDASSEVNIKKREVVHILNLVVNGISRDLQAQRDEVPRVTQETQADLSVRNFMQGVSKGNVERRSSNEPDFSMHLHEPQNYDKDVMFHPYRKESHEGLALDALVAFDEDEDKYNPLQELKAKLMPIAEGLLDNLKGRYRDIANNVADDTYEAEHRPTENSFEQRVYDKIDRCNEALRSFEAAPDTNAVKKALSDFQKAINTNTAKWSGSGPVTSGVGKKWATTIFDAQLSELPQQDQQALLPGGLEI</sequence>
<reference evidence="3 5" key="3">
    <citation type="submission" date="2019-04" db="EMBL/GenBank/DDBJ databases">
        <title>Complete genome sequencing of Piscirickettsia salmonis strain Psal-009.</title>
        <authorList>
            <person name="Schober I."/>
            <person name="Bunk B."/>
            <person name="Sproer C."/>
            <person name="Carril G.P."/>
            <person name="Riedel T."/>
            <person name="Flores-Herrera P.A."/>
            <person name="Nourdin-Galindo G."/>
            <person name="Marshall S.H."/>
            <person name="Overmann J."/>
        </authorList>
    </citation>
    <scope>NUCLEOTIDE SEQUENCE [LARGE SCALE GENOMIC DNA]</scope>
    <source>
        <strain evidence="3 5">Psal-009</strain>
        <plasmid evidence="3 5">unnamed3</plasmid>
    </source>
</reference>
<evidence type="ECO:0000313" key="5">
    <source>
        <dbReference type="Proteomes" id="UP000422232"/>
    </source>
</evidence>
<dbReference type="EMBL" id="CP012510">
    <property type="protein sequence ID" value="ALB24421.1"/>
    <property type="molecule type" value="Genomic_DNA"/>
</dbReference>
<dbReference type="RefSeq" id="WP_027243195.1">
    <property type="nucleotide sequence ID" value="NZ_CP012415.1"/>
</dbReference>
<dbReference type="Proteomes" id="UP000422232">
    <property type="component" value="Plasmid unnamed3"/>
</dbReference>
<keyword evidence="1" id="KW-0175">Coiled coil</keyword>
<evidence type="ECO:0000313" key="4">
    <source>
        <dbReference type="Proteomes" id="UP000029558"/>
    </source>
</evidence>
<protein>
    <submittedName>
        <fullName evidence="2">Molybdopterin biosynthesis protein MoeB</fullName>
    </submittedName>
</protein>
<proteinExistence type="predicted"/>
<reference evidence="2" key="2">
    <citation type="submission" date="2015-08" db="EMBL/GenBank/DDBJ databases">
        <title>Complete genome sequence of Piscirickettsia salmonis strain PM32597B1.</title>
        <authorList>
            <person name="Bohle H."/>
            <person name="Henriquez P."/>
            <person name="Navas E."/>
            <person name="Grothusen H."/>
            <person name="Bustamante F."/>
            <person name="Bustos P."/>
            <person name="Bustos P."/>
            <person name="Mancilla M."/>
        </authorList>
    </citation>
    <scope>NUCLEOTIDE SEQUENCE</scope>
    <source>
        <strain evidence="2">PM32597B1</strain>
        <plasmid evidence="2">pPSB1-2</plasmid>
    </source>
</reference>
<dbReference type="EMBL" id="CP038911">
    <property type="protein sequence ID" value="QGO07822.1"/>
    <property type="molecule type" value="Genomic_DNA"/>
</dbReference>
<dbReference type="Proteomes" id="UP000029558">
    <property type="component" value="Plasmid pPSB1-2"/>
</dbReference>
<gene>
    <name evidence="2" type="primary">moeB</name>
    <name evidence="2" type="ORF">KU39_2p18</name>
    <name evidence="3" type="ORF">Psal009_03781</name>
</gene>
<organism evidence="3 5">
    <name type="scientific">Piscirickettsia salmonis</name>
    <dbReference type="NCBI Taxonomy" id="1238"/>
    <lineage>
        <taxon>Bacteria</taxon>
        <taxon>Pseudomonadati</taxon>
        <taxon>Pseudomonadota</taxon>
        <taxon>Gammaproteobacteria</taxon>
        <taxon>Thiotrichales</taxon>
        <taxon>Piscirickettsiaceae</taxon>
        <taxon>Piscirickettsia</taxon>
    </lineage>
</organism>
<reference evidence="2 4" key="1">
    <citation type="journal article" date="2014" name="Genome Announc.">
        <title>Comparative Genome Analysis of Two Isolates of the Fish Pathogen Piscirickettsia salmonis from Different Hosts Reveals Major Differences in Virulence-Associated Secretion Systems.</title>
        <authorList>
            <person name="Bohle H."/>
            <person name="Henriquez P."/>
            <person name="Grothusen H."/>
            <person name="Navas E."/>
            <person name="Sandoval A."/>
            <person name="Bustamante F."/>
            <person name="Bustos P."/>
            <person name="Mancilla M."/>
        </authorList>
    </citation>
    <scope>NUCLEOTIDE SEQUENCE [LARGE SCALE GENOMIC DNA]</scope>
    <source>
        <strain evidence="4">B1-32597</strain>
        <strain evidence="2">PM32597B1</strain>
    </source>
</reference>
<name>A0A095DW42_PISSA</name>
<geneLocation type="plasmid" evidence="3 5">
    <name>unnamed3</name>
</geneLocation>
<evidence type="ECO:0000256" key="1">
    <source>
        <dbReference type="SAM" id="Coils"/>
    </source>
</evidence>
<keyword evidence="3" id="KW-0614">Plasmid</keyword>
<evidence type="ECO:0000313" key="2">
    <source>
        <dbReference type="EMBL" id="ALB24421.1"/>
    </source>
</evidence>
<accession>A0A095DW42</accession>
<dbReference type="AlphaFoldDB" id="A0A095DW42"/>
<feature type="coiled-coil region" evidence="1">
    <location>
        <begin position="74"/>
        <end position="101"/>
    </location>
</feature>
<evidence type="ECO:0000313" key="3">
    <source>
        <dbReference type="EMBL" id="QGO07822.1"/>
    </source>
</evidence>
<geneLocation type="plasmid" evidence="2 4">
    <name>pPSB1-2</name>
</geneLocation>
<keyword evidence="5" id="KW-1185">Reference proteome</keyword>